<dbReference type="AlphaFoldDB" id="A0A2A2LX36"/>
<feature type="domain" description="Thioredoxin" evidence="5">
    <location>
        <begin position="39"/>
        <end position="152"/>
    </location>
</feature>
<dbReference type="Pfam" id="PF00085">
    <property type="entry name" value="Thioredoxin"/>
    <property type="match status" value="1"/>
</dbReference>
<dbReference type="NCBIfam" id="TIGR01068">
    <property type="entry name" value="thioredoxin"/>
    <property type="match status" value="1"/>
</dbReference>
<proteinExistence type="predicted"/>
<accession>A0A2A2LX36</accession>
<evidence type="ECO:0000313" key="7">
    <source>
        <dbReference type="Proteomes" id="UP000218231"/>
    </source>
</evidence>
<dbReference type="InterPro" id="IPR013766">
    <property type="entry name" value="Thioredoxin_domain"/>
</dbReference>
<dbReference type="Gene3D" id="3.40.30.10">
    <property type="entry name" value="Glutaredoxin"/>
    <property type="match status" value="1"/>
</dbReference>
<dbReference type="STRING" id="2018661.A0A2A2LX36"/>
<dbReference type="InterPro" id="IPR036249">
    <property type="entry name" value="Thioredoxin-like_sf"/>
</dbReference>
<dbReference type="EMBL" id="LIAE01006356">
    <property type="protein sequence ID" value="PAV90750.1"/>
    <property type="molecule type" value="Genomic_DNA"/>
</dbReference>
<dbReference type="FunFam" id="3.40.30.10:FF:000001">
    <property type="entry name" value="Thioredoxin"/>
    <property type="match status" value="1"/>
</dbReference>
<name>A0A2A2LX36_9BILA</name>
<dbReference type="PRINTS" id="PR00421">
    <property type="entry name" value="THIOREDOXIN"/>
</dbReference>
<comment type="caution">
    <text evidence="6">The sequence shown here is derived from an EMBL/GenBank/DDBJ whole genome shotgun (WGS) entry which is preliminary data.</text>
</comment>
<keyword evidence="2" id="KW-0249">Electron transport</keyword>
<dbReference type="OrthoDB" id="19690at2759"/>
<dbReference type="PROSITE" id="PS00194">
    <property type="entry name" value="THIOREDOXIN_1"/>
    <property type="match status" value="1"/>
</dbReference>
<dbReference type="GO" id="GO:0005737">
    <property type="term" value="C:cytoplasm"/>
    <property type="evidence" value="ECO:0007669"/>
    <property type="project" value="TreeGrafter"/>
</dbReference>
<keyword evidence="1" id="KW-0813">Transport</keyword>
<dbReference type="GO" id="GO:0015035">
    <property type="term" value="F:protein-disulfide reductase activity"/>
    <property type="evidence" value="ECO:0007669"/>
    <property type="project" value="InterPro"/>
</dbReference>
<gene>
    <name evidence="6" type="ORF">WR25_01613</name>
</gene>
<dbReference type="SUPFAM" id="SSF52833">
    <property type="entry name" value="Thioredoxin-like"/>
    <property type="match status" value="1"/>
</dbReference>
<dbReference type="Proteomes" id="UP000218231">
    <property type="component" value="Unassembled WGS sequence"/>
</dbReference>
<evidence type="ECO:0000256" key="3">
    <source>
        <dbReference type="ARBA" id="ARBA00023157"/>
    </source>
</evidence>
<dbReference type="InterPro" id="IPR005746">
    <property type="entry name" value="Thioredoxin"/>
</dbReference>
<sequence length="154" mass="16947">MLSAMSRVGWTMVRSTALKSTLSNHRATPSAARNLAKVQCRSYCSPIFDVETQEDFEDKVINSPSPVIVDFHADWCGPCKSLGPRLEEKVLSRGGEVRLAKINVDAAADIAMDYQVTAVPTVIAFKNGEPCERFQGAVPDEELDEFIENILGEE</sequence>
<protein>
    <recommendedName>
        <fullName evidence="5">Thioredoxin domain-containing protein</fullName>
    </recommendedName>
</protein>
<evidence type="ECO:0000256" key="1">
    <source>
        <dbReference type="ARBA" id="ARBA00022448"/>
    </source>
</evidence>
<keyword evidence="4" id="KW-0676">Redox-active center</keyword>
<evidence type="ECO:0000313" key="6">
    <source>
        <dbReference type="EMBL" id="PAV90750.1"/>
    </source>
</evidence>
<dbReference type="CDD" id="cd02947">
    <property type="entry name" value="TRX_family"/>
    <property type="match status" value="1"/>
</dbReference>
<reference evidence="6 7" key="1">
    <citation type="journal article" date="2017" name="Curr. Biol.">
        <title>Genome architecture and evolution of a unichromosomal asexual nematode.</title>
        <authorList>
            <person name="Fradin H."/>
            <person name="Zegar C."/>
            <person name="Gutwein M."/>
            <person name="Lucas J."/>
            <person name="Kovtun M."/>
            <person name="Corcoran D."/>
            <person name="Baugh L.R."/>
            <person name="Kiontke K."/>
            <person name="Gunsalus K."/>
            <person name="Fitch D.H."/>
            <person name="Piano F."/>
        </authorList>
    </citation>
    <scope>NUCLEOTIDE SEQUENCE [LARGE SCALE GENOMIC DNA]</scope>
    <source>
        <strain evidence="6">PF1309</strain>
    </source>
</reference>
<evidence type="ECO:0000259" key="5">
    <source>
        <dbReference type="PROSITE" id="PS51352"/>
    </source>
</evidence>
<organism evidence="6 7">
    <name type="scientific">Diploscapter pachys</name>
    <dbReference type="NCBI Taxonomy" id="2018661"/>
    <lineage>
        <taxon>Eukaryota</taxon>
        <taxon>Metazoa</taxon>
        <taxon>Ecdysozoa</taxon>
        <taxon>Nematoda</taxon>
        <taxon>Chromadorea</taxon>
        <taxon>Rhabditida</taxon>
        <taxon>Rhabditina</taxon>
        <taxon>Rhabditomorpha</taxon>
        <taxon>Rhabditoidea</taxon>
        <taxon>Rhabditidae</taxon>
        <taxon>Diploscapter</taxon>
    </lineage>
</organism>
<dbReference type="InterPro" id="IPR017937">
    <property type="entry name" value="Thioredoxin_CS"/>
</dbReference>
<keyword evidence="7" id="KW-1185">Reference proteome</keyword>
<keyword evidence="3" id="KW-1015">Disulfide bond</keyword>
<dbReference type="PROSITE" id="PS51352">
    <property type="entry name" value="THIOREDOXIN_2"/>
    <property type="match status" value="1"/>
</dbReference>
<evidence type="ECO:0000256" key="4">
    <source>
        <dbReference type="ARBA" id="ARBA00023284"/>
    </source>
</evidence>
<dbReference type="PANTHER" id="PTHR45663:SF11">
    <property type="entry name" value="GEO12009P1"/>
    <property type="match status" value="1"/>
</dbReference>
<dbReference type="PANTHER" id="PTHR45663">
    <property type="entry name" value="GEO12009P1"/>
    <property type="match status" value="1"/>
</dbReference>
<evidence type="ECO:0000256" key="2">
    <source>
        <dbReference type="ARBA" id="ARBA00022982"/>
    </source>
</evidence>